<dbReference type="Pfam" id="PF11222">
    <property type="entry name" value="DUF3017"/>
    <property type="match status" value="1"/>
</dbReference>
<feature type="transmembrane region" description="Helical" evidence="1">
    <location>
        <begin position="87"/>
        <end position="107"/>
    </location>
</feature>
<evidence type="ECO:0000313" key="5">
    <source>
        <dbReference type="Proteomes" id="UP000315353"/>
    </source>
</evidence>
<gene>
    <name evidence="3" type="ORF">CFL01nite_20000</name>
    <name evidence="2" type="ORF">CFLV_02705</name>
</gene>
<evidence type="ECO:0000313" key="2">
    <source>
        <dbReference type="EMBL" id="APT86207.1"/>
    </source>
</evidence>
<sequence>MSQALSLDNPHDRGLAPSRLPSAVQWAMIGLFIAGVAVSGVFAFSEHWRRATVVLGASLLWLSLVRLSCDSQRVGVLAVRSRRFDAFFTAVIGAAMTFLAASVDALGS</sequence>
<keyword evidence="1" id="KW-0812">Transmembrane</keyword>
<keyword evidence="4" id="KW-1185">Reference proteome</keyword>
<dbReference type="GeneID" id="82879631"/>
<keyword evidence="1" id="KW-0472">Membrane</keyword>
<dbReference type="STRING" id="28028.CFLV_02705"/>
<keyword evidence="1" id="KW-1133">Transmembrane helix</keyword>
<accession>A0A1L7CK31</accession>
<dbReference type="Proteomes" id="UP000185479">
    <property type="component" value="Chromosome"/>
</dbReference>
<dbReference type="InterPro" id="IPR021385">
    <property type="entry name" value="DUF3017"/>
</dbReference>
<reference evidence="2 4" key="1">
    <citation type="submission" date="2014-08" db="EMBL/GenBank/DDBJ databases">
        <title>Complete genome sequence of Corynebacterium flavescens OJ8(T)(=DSM 20296(T)), isolated from cheese.</title>
        <authorList>
            <person name="Ruckert C."/>
            <person name="Albersmeier A."/>
            <person name="Winkler A."/>
            <person name="Kalinowski J."/>
        </authorList>
    </citation>
    <scope>NUCLEOTIDE SEQUENCE [LARGE SCALE GENOMIC DNA]</scope>
    <source>
        <strain evidence="2 4">OJ8</strain>
    </source>
</reference>
<dbReference type="Proteomes" id="UP000315353">
    <property type="component" value="Unassembled WGS sequence"/>
</dbReference>
<dbReference type="AlphaFoldDB" id="A0A1L7CK31"/>
<reference evidence="3 5" key="2">
    <citation type="submission" date="2019-06" db="EMBL/GenBank/DDBJ databases">
        <title>Whole genome shotgun sequence of Corynebacterium flavescens NBRC 14136.</title>
        <authorList>
            <person name="Hosoyama A."/>
            <person name="Uohara A."/>
            <person name="Ohji S."/>
            <person name="Ichikawa N."/>
        </authorList>
    </citation>
    <scope>NUCLEOTIDE SEQUENCE [LARGE SCALE GENOMIC DNA]</scope>
    <source>
        <strain evidence="3 5">NBRC 14136</strain>
    </source>
</reference>
<dbReference type="EMBL" id="BJNB01000037">
    <property type="protein sequence ID" value="GEB98505.1"/>
    <property type="molecule type" value="Genomic_DNA"/>
</dbReference>
<evidence type="ECO:0000256" key="1">
    <source>
        <dbReference type="SAM" id="Phobius"/>
    </source>
</evidence>
<dbReference type="OrthoDB" id="4411540at2"/>
<protein>
    <submittedName>
        <fullName evidence="2">Membrane protein</fullName>
    </submittedName>
</protein>
<evidence type="ECO:0000313" key="4">
    <source>
        <dbReference type="Proteomes" id="UP000185479"/>
    </source>
</evidence>
<proteinExistence type="predicted"/>
<feature type="transmembrane region" description="Helical" evidence="1">
    <location>
        <begin position="23"/>
        <end position="44"/>
    </location>
</feature>
<dbReference type="RefSeq" id="WP_075729206.1">
    <property type="nucleotide sequence ID" value="NZ_BJNB01000037.1"/>
</dbReference>
<evidence type="ECO:0000313" key="3">
    <source>
        <dbReference type="EMBL" id="GEB98505.1"/>
    </source>
</evidence>
<dbReference type="EMBL" id="CP009246">
    <property type="protein sequence ID" value="APT86207.1"/>
    <property type="molecule type" value="Genomic_DNA"/>
</dbReference>
<dbReference type="KEGG" id="cfc:CFLV_02705"/>
<organism evidence="2 4">
    <name type="scientific">Corynebacterium flavescens</name>
    <dbReference type="NCBI Taxonomy" id="28028"/>
    <lineage>
        <taxon>Bacteria</taxon>
        <taxon>Bacillati</taxon>
        <taxon>Actinomycetota</taxon>
        <taxon>Actinomycetes</taxon>
        <taxon>Mycobacteriales</taxon>
        <taxon>Corynebacteriaceae</taxon>
        <taxon>Corynebacterium</taxon>
    </lineage>
</organism>
<name>A0A1L7CK31_CORFL</name>